<reference evidence="1" key="1">
    <citation type="submission" date="2020-03" db="EMBL/GenBank/DDBJ databases">
        <authorList>
            <person name="Zhang R."/>
        </authorList>
    </citation>
    <scope>NUCLEOTIDE SEQUENCE</scope>
</reference>
<dbReference type="EMBL" id="GILB01000373">
    <property type="protein sequence ID" value="NUU80706.1"/>
    <property type="molecule type" value="Transcribed_RNA"/>
</dbReference>
<evidence type="ECO:0000313" key="1">
    <source>
        <dbReference type="EMBL" id="NUU80706.1"/>
    </source>
</evidence>
<sequence length="118" mass="12949">MEMGGSAQLRLPFLPCTCIDNPCHLQKEQNTTTSCPLFFLVFLYLHPTDPASLSSPFQIAGKEEDPNQRGVAAVGEGIVGLPPVKGDDDSVALPLDLSGRRCCGRKPKEKQPWLRRRS</sequence>
<organism evidence="1">
    <name type="scientific">Populus davidiana</name>
    <dbReference type="NCBI Taxonomy" id="266767"/>
    <lineage>
        <taxon>Eukaryota</taxon>
        <taxon>Viridiplantae</taxon>
        <taxon>Streptophyta</taxon>
        <taxon>Embryophyta</taxon>
        <taxon>Tracheophyta</taxon>
        <taxon>Spermatophyta</taxon>
        <taxon>Magnoliopsida</taxon>
        <taxon>eudicotyledons</taxon>
        <taxon>Gunneridae</taxon>
        <taxon>Pentapetalae</taxon>
        <taxon>rosids</taxon>
        <taxon>fabids</taxon>
        <taxon>Malpighiales</taxon>
        <taxon>Salicaceae</taxon>
        <taxon>Saliceae</taxon>
        <taxon>Populus</taxon>
    </lineage>
</organism>
<name>A0A6M2E9Q5_9ROSI</name>
<protein>
    <submittedName>
        <fullName evidence="1">Uncharacterized protein</fullName>
    </submittedName>
</protein>
<dbReference type="AlphaFoldDB" id="A0A6M2E9Q5"/>
<proteinExistence type="predicted"/>
<accession>A0A6M2E9Q5</accession>